<keyword evidence="3" id="KW-0255">Endonuclease</keyword>
<dbReference type="InterPro" id="IPR003615">
    <property type="entry name" value="HNH_nuc"/>
</dbReference>
<evidence type="ECO:0000256" key="1">
    <source>
        <dbReference type="SAM" id="MobiDB-lite"/>
    </source>
</evidence>
<dbReference type="Proteomes" id="UP000775129">
    <property type="component" value="Unassembled WGS sequence"/>
</dbReference>
<dbReference type="AlphaFoldDB" id="A0A921GKF5"/>
<organism evidence="3 4">
    <name type="scientific">Brachybacterium paraconglomeratum</name>
    <dbReference type="NCBI Taxonomy" id="173362"/>
    <lineage>
        <taxon>Bacteria</taxon>
        <taxon>Bacillati</taxon>
        <taxon>Actinomycetota</taxon>
        <taxon>Actinomycetes</taxon>
        <taxon>Micrococcales</taxon>
        <taxon>Dermabacteraceae</taxon>
        <taxon>Brachybacterium</taxon>
    </lineage>
</organism>
<dbReference type="GO" id="GO:0003676">
    <property type="term" value="F:nucleic acid binding"/>
    <property type="evidence" value="ECO:0007669"/>
    <property type="project" value="InterPro"/>
</dbReference>
<keyword evidence="3" id="KW-0378">Hydrolase</keyword>
<proteinExistence type="predicted"/>
<feature type="region of interest" description="Disordered" evidence="1">
    <location>
        <begin position="507"/>
        <end position="558"/>
    </location>
</feature>
<feature type="compositionally biased region" description="Pro residues" evidence="1">
    <location>
        <begin position="512"/>
        <end position="538"/>
    </location>
</feature>
<accession>A0A921GKF5</accession>
<dbReference type="CDD" id="cd00085">
    <property type="entry name" value="HNHc"/>
    <property type="match status" value="1"/>
</dbReference>
<dbReference type="InterPro" id="IPR002711">
    <property type="entry name" value="HNH"/>
</dbReference>
<dbReference type="Pfam" id="PF01844">
    <property type="entry name" value="HNH"/>
    <property type="match status" value="1"/>
</dbReference>
<feature type="region of interest" description="Disordered" evidence="1">
    <location>
        <begin position="211"/>
        <end position="236"/>
    </location>
</feature>
<name>A0A921GKF5_9MICO</name>
<feature type="region of interest" description="Disordered" evidence="1">
    <location>
        <begin position="1"/>
        <end position="27"/>
    </location>
</feature>
<dbReference type="GO" id="GO:0004519">
    <property type="term" value="F:endonuclease activity"/>
    <property type="evidence" value="ECO:0007669"/>
    <property type="project" value="UniProtKB-KW"/>
</dbReference>
<keyword evidence="3" id="KW-0540">Nuclease</keyword>
<dbReference type="GO" id="GO:0008270">
    <property type="term" value="F:zinc ion binding"/>
    <property type="evidence" value="ECO:0007669"/>
    <property type="project" value="InterPro"/>
</dbReference>
<reference evidence="3" key="2">
    <citation type="submission" date="2021-09" db="EMBL/GenBank/DDBJ databases">
        <authorList>
            <person name="Gilroy R."/>
        </authorList>
    </citation>
    <scope>NUCLEOTIDE SEQUENCE</scope>
    <source>
        <strain evidence="3">1647</strain>
    </source>
</reference>
<feature type="domain" description="HNH" evidence="2">
    <location>
        <begin position="398"/>
        <end position="444"/>
    </location>
</feature>
<sequence length="558" mass="60336">MSTATNTPASAGDDDIHRSDVDRSDIDGTALDPAAHAFLDSLPSRLRVVRARAARTREDLPARSGCEEDTVLGEAAQRVWDAETASARALAARLRALAALIESEGGDCADDVDTLRAAMALRVTNGVAHRELLAAHRAVDQLPRTLARLEAGALPSWWFQKVLRESEDLGDESRRLLDAALTAWPADIPVERFLTLLRALVRLLAEREKKEPSAPEEALPREVELTPDGRAGTGAASLRGPIPEVLAFWKRLDETAHAIQAAQRSALREGTEIPYDLDGIASATQRPVPLDRLRYDLMLNAEFDTDGVRVPAPRFRLNVTVPVFTLLGLSDAPGMLEGTIPLPPAVAREIAGGESVWYRILTDACTGAFLPLPPDRYPPTQAMLEHLRLRSSTCAVPGCTRPVSWASEADHIEEFVHADPARGGRTELENLHLLCWQHHQAKTAGDLDPTRLPVPASGPEPGAGRGPGRTRWRIGTRGEQVIAADDIDLGTRLAVEDLDRAWRAFVDSRTAPSPPPPPTPPPPSPPRSPIPKGPPAPGEPAARDEEPGSSPYENPPPF</sequence>
<protein>
    <submittedName>
        <fullName evidence="3">HNH endonuclease</fullName>
    </submittedName>
</protein>
<evidence type="ECO:0000313" key="3">
    <source>
        <dbReference type="EMBL" id="HJF48407.1"/>
    </source>
</evidence>
<feature type="compositionally biased region" description="Basic and acidic residues" evidence="1">
    <location>
        <begin position="14"/>
        <end position="26"/>
    </location>
</feature>
<evidence type="ECO:0000259" key="2">
    <source>
        <dbReference type="Pfam" id="PF01844"/>
    </source>
</evidence>
<comment type="caution">
    <text evidence="3">The sequence shown here is derived from an EMBL/GenBank/DDBJ whole genome shotgun (WGS) entry which is preliminary data.</text>
</comment>
<reference evidence="3" key="1">
    <citation type="journal article" date="2021" name="PeerJ">
        <title>Extensive microbial diversity within the chicken gut microbiome revealed by metagenomics and culture.</title>
        <authorList>
            <person name="Gilroy R."/>
            <person name="Ravi A."/>
            <person name="Getino M."/>
            <person name="Pursley I."/>
            <person name="Horton D.L."/>
            <person name="Alikhan N.F."/>
            <person name="Baker D."/>
            <person name="Gharbi K."/>
            <person name="Hall N."/>
            <person name="Watson M."/>
            <person name="Adriaenssens E.M."/>
            <person name="Foster-Nyarko E."/>
            <person name="Jarju S."/>
            <person name="Secka A."/>
            <person name="Antonio M."/>
            <person name="Oren A."/>
            <person name="Chaudhuri R.R."/>
            <person name="La Ragione R."/>
            <person name="Hildebrand F."/>
            <person name="Pallen M.J."/>
        </authorList>
    </citation>
    <scope>NUCLEOTIDE SEQUENCE</scope>
    <source>
        <strain evidence="3">1647</strain>
    </source>
</reference>
<feature type="region of interest" description="Disordered" evidence="1">
    <location>
        <begin position="445"/>
        <end position="474"/>
    </location>
</feature>
<feature type="compositionally biased region" description="Basic and acidic residues" evidence="1">
    <location>
        <begin position="211"/>
        <end position="224"/>
    </location>
</feature>
<dbReference type="EMBL" id="DYWO01000040">
    <property type="protein sequence ID" value="HJF48407.1"/>
    <property type="molecule type" value="Genomic_DNA"/>
</dbReference>
<evidence type="ECO:0000313" key="4">
    <source>
        <dbReference type="Proteomes" id="UP000775129"/>
    </source>
</evidence>
<gene>
    <name evidence="3" type="ORF">K8W24_01205</name>
</gene>